<evidence type="ECO:0000256" key="4">
    <source>
        <dbReference type="ARBA" id="ARBA00022840"/>
    </source>
</evidence>
<dbReference type="PATRIC" id="fig|1590.201.peg.2205"/>
<keyword evidence="5" id="KW-0175">Coiled coil</keyword>
<dbReference type="InterPro" id="IPR050534">
    <property type="entry name" value="Coronavir_polyprotein_1ab"/>
</dbReference>
<dbReference type="Pfam" id="PF13087">
    <property type="entry name" value="AAA_12"/>
    <property type="match status" value="1"/>
</dbReference>
<evidence type="ECO:0000256" key="5">
    <source>
        <dbReference type="SAM" id="Coils"/>
    </source>
</evidence>
<evidence type="ECO:0000313" key="7">
    <source>
        <dbReference type="EMBL" id="KZU94333.1"/>
    </source>
</evidence>
<dbReference type="PANTHER" id="PTHR43788:SF8">
    <property type="entry name" value="DNA-BINDING PROTEIN SMUBP-2"/>
    <property type="match status" value="1"/>
</dbReference>
<evidence type="ECO:0000256" key="3">
    <source>
        <dbReference type="ARBA" id="ARBA00022806"/>
    </source>
</evidence>
<dbReference type="PANTHER" id="PTHR43788">
    <property type="entry name" value="DNA2/NAM7 HELICASE FAMILY MEMBER"/>
    <property type="match status" value="1"/>
</dbReference>
<dbReference type="InterPro" id="IPR027417">
    <property type="entry name" value="P-loop_NTPase"/>
</dbReference>
<keyword evidence="4" id="KW-0067">ATP-binding</keyword>
<comment type="caution">
    <text evidence="7">The sequence shown here is derived from an EMBL/GenBank/DDBJ whole genome shotgun (WGS) entry which is preliminary data.</text>
</comment>
<dbReference type="GO" id="GO:0016787">
    <property type="term" value="F:hydrolase activity"/>
    <property type="evidence" value="ECO:0007669"/>
    <property type="project" value="UniProtKB-KW"/>
</dbReference>
<keyword evidence="2" id="KW-0378">Hydrolase</keyword>
<keyword evidence="1" id="KW-0547">Nucleotide-binding</keyword>
<name>A0A162EP11_LACPN</name>
<evidence type="ECO:0000256" key="2">
    <source>
        <dbReference type="ARBA" id="ARBA00022801"/>
    </source>
</evidence>
<feature type="domain" description="DNA2/NAM7 helicase-like C-terminal" evidence="6">
    <location>
        <begin position="828"/>
        <end position="965"/>
    </location>
</feature>
<sequence>MKNKQANQILRAWDLAEKISGGELDKKAKWFSGDIRKTAYQKRESGTINEKISQNNQSSDQHVTISLLYLGAYKKQDLRDSIQNIRFRDTEMVQNRDPAKGYSVALIVNSDWSFQKIEVPYAAYFYLKLRQENIEEAMHGQQYDDFKSQLSQQLEEVIDRKRADLAECLALANQIVLKTFKLAGTRNVGQLRGLFQIQDEPPMLNSFYTEDIERVLQASADDSLLLKYLGLNPDVATKQEVDQNRDFISKLLDVENLPDGRWPGPEKYFQSLMQQVAVNVIRDKGPIKTDLKTVNGPPGTGKTTLLQDVFADTIVQQAKVMAQLEKPMDGFRRIKPIELFSNCKYNAYELIPALQGYGIVVTSNNNSAVANISKEFPSRNKIRQYPNENREKQDEYRTQLEEIDYFSDLANRILETADSWGMFAVPMGSKANQQKVFKHINHGVLKKQLSVYSDSWADARQNFNTALEAVHQEKARLHRMISIVERANPSVVDQAYLELKVVDEGIEVLNQEIANLTQKIENTRHRLVTLPKKRFLIFWQHETPTHDSLRFHISNLNKKIEGLNERVADRRKERRHVVHLIAQQEKIIREVEPIQKQLKKEGIVVFNDDFWRQTNEKRQQALPNNSRVLQNKRARLFIAAMRLRKVFICEARVPISNAWEFFAHQDKLVFAEDTLALTAGFQIMQLLIPVMSTTLASVGRMFANFGENTIDNVYIDESGQATPASAVGIAWRAKHLVAIGDPAQIEPVVTTNEATLRTIARDFKVSEQYLLPTTSVQQLADQGSIYGMHRSNHTWVGIPLWVHRRCDSPMFEIANEISYENKMVQGKPTKLSQVERSRWINSKGKATNQQFVPENVTALARIMKKRRDEGKSLDQMFVIFPFRAVVNGITNKLPKEFNDGAISKKWLQEHVGTVHRFQGKEADVVFLIIGTDQDTDGGADWAFSKPNLLNVAVTRARHDFYLIGDYHRLKSKPYAEVAARELPLLDN</sequence>
<dbReference type="InterPro" id="IPR041679">
    <property type="entry name" value="DNA2/NAM7-like_C"/>
</dbReference>
<evidence type="ECO:0000256" key="1">
    <source>
        <dbReference type="ARBA" id="ARBA00022741"/>
    </source>
</evidence>
<evidence type="ECO:0000313" key="8">
    <source>
        <dbReference type="Proteomes" id="UP000076882"/>
    </source>
</evidence>
<protein>
    <submittedName>
        <fullName evidence="7">Superfamily I DNA helicase</fullName>
    </submittedName>
</protein>
<keyword evidence="3 7" id="KW-0347">Helicase</keyword>
<proteinExistence type="predicted"/>
<reference evidence="7 8" key="1">
    <citation type="submission" date="2016-03" db="EMBL/GenBank/DDBJ databases">
        <title>Comparative genomics of 54 Lactobacillus plantarum strains reveals genomic uncoupling from niche constraints.</title>
        <authorList>
            <person name="Martino M.E."/>
        </authorList>
    </citation>
    <scope>NUCLEOTIDE SEQUENCE [LARGE SCALE GENOMIC DNA]</scope>
    <source>
        <strain evidence="7 8">19.1</strain>
    </source>
</reference>
<dbReference type="SUPFAM" id="SSF52540">
    <property type="entry name" value="P-loop containing nucleoside triphosphate hydrolases"/>
    <property type="match status" value="1"/>
</dbReference>
<gene>
    <name evidence="7" type="ORF">Lp19_2307</name>
</gene>
<dbReference type="Gene3D" id="3.40.50.300">
    <property type="entry name" value="P-loop containing nucleotide triphosphate hydrolases"/>
    <property type="match status" value="2"/>
</dbReference>
<accession>A0A162EP11</accession>
<dbReference type="Proteomes" id="UP000076882">
    <property type="component" value="Unassembled WGS sequence"/>
</dbReference>
<dbReference type="GO" id="GO:0005524">
    <property type="term" value="F:ATP binding"/>
    <property type="evidence" value="ECO:0007669"/>
    <property type="project" value="UniProtKB-KW"/>
</dbReference>
<dbReference type="GO" id="GO:0043139">
    <property type="term" value="F:5'-3' DNA helicase activity"/>
    <property type="evidence" value="ECO:0007669"/>
    <property type="project" value="TreeGrafter"/>
</dbReference>
<organism evidence="7 8">
    <name type="scientific">Lactiplantibacillus plantarum</name>
    <name type="common">Lactobacillus plantarum</name>
    <dbReference type="NCBI Taxonomy" id="1590"/>
    <lineage>
        <taxon>Bacteria</taxon>
        <taxon>Bacillati</taxon>
        <taxon>Bacillota</taxon>
        <taxon>Bacilli</taxon>
        <taxon>Lactobacillales</taxon>
        <taxon>Lactobacillaceae</taxon>
        <taxon>Lactiplantibacillus</taxon>
    </lineage>
</organism>
<dbReference type="EMBL" id="LUXM01000033">
    <property type="protein sequence ID" value="KZU94333.1"/>
    <property type="molecule type" value="Genomic_DNA"/>
</dbReference>
<dbReference type="RefSeq" id="WP_063489600.1">
    <property type="nucleotide sequence ID" value="NZ_JANEZK010000003.1"/>
</dbReference>
<feature type="coiled-coil region" evidence="5">
    <location>
        <begin position="499"/>
        <end position="526"/>
    </location>
</feature>
<dbReference type="AlphaFoldDB" id="A0A162EP11"/>
<evidence type="ECO:0000259" key="6">
    <source>
        <dbReference type="Pfam" id="PF13087"/>
    </source>
</evidence>